<accession>A0A9D4IDV6</accession>
<protein>
    <submittedName>
        <fullName evidence="2">Uncharacterized protein</fullName>
    </submittedName>
</protein>
<dbReference type="EMBL" id="JAIWYP010000009">
    <property type="protein sequence ID" value="KAH3768483.1"/>
    <property type="molecule type" value="Genomic_DNA"/>
</dbReference>
<feature type="region of interest" description="Disordered" evidence="1">
    <location>
        <begin position="184"/>
        <end position="222"/>
    </location>
</feature>
<evidence type="ECO:0000256" key="1">
    <source>
        <dbReference type="SAM" id="MobiDB-lite"/>
    </source>
</evidence>
<reference evidence="2" key="2">
    <citation type="submission" date="2020-11" db="EMBL/GenBank/DDBJ databases">
        <authorList>
            <person name="McCartney M.A."/>
            <person name="Auch B."/>
            <person name="Kono T."/>
            <person name="Mallez S."/>
            <person name="Becker A."/>
            <person name="Gohl D.M."/>
            <person name="Silverstein K.A.T."/>
            <person name="Koren S."/>
            <person name="Bechman K.B."/>
            <person name="Herman A."/>
            <person name="Abrahante J.E."/>
            <person name="Garbe J."/>
        </authorList>
    </citation>
    <scope>NUCLEOTIDE SEQUENCE</scope>
    <source>
        <strain evidence="2">Duluth1</strain>
        <tissue evidence="2">Whole animal</tissue>
    </source>
</reference>
<proteinExistence type="predicted"/>
<feature type="region of interest" description="Disordered" evidence="1">
    <location>
        <begin position="322"/>
        <end position="344"/>
    </location>
</feature>
<evidence type="ECO:0000313" key="3">
    <source>
        <dbReference type="Proteomes" id="UP000828390"/>
    </source>
</evidence>
<dbReference type="OrthoDB" id="6064627at2759"/>
<gene>
    <name evidence="2" type="ORF">DPMN_169696</name>
</gene>
<keyword evidence="3" id="KW-1185">Reference proteome</keyword>
<feature type="compositionally biased region" description="Polar residues" evidence="1">
    <location>
        <begin position="511"/>
        <end position="548"/>
    </location>
</feature>
<comment type="caution">
    <text evidence="2">The sequence shown here is derived from an EMBL/GenBank/DDBJ whole genome shotgun (WGS) entry which is preliminary data.</text>
</comment>
<name>A0A9D4IDV6_DREPO</name>
<reference evidence="2" key="1">
    <citation type="journal article" date="2019" name="bioRxiv">
        <title>The Genome of the Zebra Mussel, Dreissena polymorpha: A Resource for Invasive Species Research.</title>
        <authorList>
            <person name="McCartney M.A."/>
            <person name="Auch B."/>
            <person name="Kono T."/>
            <person name="Mallez S."/>
            <person name="Zhang Y."/>
            <person name="Obille A."/>
            <person name="Becker A."/>
            <person name="Abrahante J.E."/>
            <person name="Garbe J."/>
            <person name="Badalamenti J.P."/>
            <person name="Herman A."/>
            <person name="Mangelson H."/>
            <person name="Liachko I."/>
            <person name="Sullivan S."/>
            <person name="Sone E.D."/>
            <person name="Koren S."/>
            <person name="Silverstein K.A.T."/>
            <person name="Beckman K.B."/>
            <person name="Gohl D.M."/>
        </authorList>
    </citation>
    <scope>NUCLEOTIDE SEQUENCE</scope>
    <source>
        <strain evidence="2">Duluth1</strain>
        <tissue evidence="2">Whole animal</tissue>
    </source>
</reference>
<organism evidence="2 3">
    <name type="scientific">Dreissena polymorpha</name>
    <name type="common">Zebra mussel</name>
    <name type="synonym">Mytilus polymorpha</name>
    <dbReference type="NCBI Taxonomy" id="45954"/>
    <lineage>
        <taxon>Eukaryota</taxon>
        <taxon>Metazoa</taxon>
        <taxon>Spiralia</taxon>
        <taxon>Lophotrochozoa</taxon>
        <taxon>Mollusca</taxon>
        <taxon>Bivalvia</taxon>
        <taxon>Autobranchia</taxon>
        <taxon>Heteroconchia</taxon>
        <taxon>Euheterodonta</taxon>
        <taxon>Imparidentia</taxon>
        <taxon>Neoheterodontei</taxon>
        <taxon>Myida</taxon>
        <taxon>Dreissenoidea</taxon>
        <taxon>Dreissenidae</taxon>
        <taxon>Dreissena</taxon>
    </lineage>
</organism>
<evidence type="ECO:0000313" key="2">
    <source>
        <dbReference type="EMBL" id="KAH3768483.1"/>
    </source>
</evidence>
<feature type="compositionally biased region" description="Basic and acidic residues" evidence="1">
    <location>
        <begin position="184"/>
        <end position="193"/>
    </location>
</feature>
<feature type="compositionally biased region" description="Polar residues" evidence="1">
    <location>
        <begin position="194"/>
        <end position="221"/>
    </location>
</feature>
<feature type="region of interest" description="Disordered" evidence="1">
    <location>
        <begin position="511"/>
        <end position="568"/>
    </location>
</feature>
<feature type="compositionally biased region" description="Basic and acidic residues" evidence="1">
    <location>
        <begin position="549"/>
        <end position="568"/>
    </location>
</feature>
<dbReference type="Proteomes" id="UP000828390">
    <property type="component" value="Unassembled WGS sequence"/>
</dbReference>
<sequence>MSVNDHDIENRDTTDSLIDLSEVAKYVEEKKNTKPFLADWAEAVIGWRSSTSLGLVLVKTSSSGTNVKKKRTIDRAVTDLQYGMYSNPGDDYWCNNKQSVDLKTGVKCIGEEIETFPIPPWKSNIEHGTYRYIPDNGSYRTMKFMYDDRKEWYTIRKKYPEKVSTAWHQNCKRLQRELRRQLRKEMSKVEKENQTTALNNSKGNSEPVSGSDTNRSSTGNTGIVKPIMVNSVEQAAQSNPENSSQKAENNIGHVVINTGHVTNTGYVTNNIPESAQMELQQHNDGVTGIHFGLDYCVRPVVKKETRVRSTHSDGALSQFKKLNTIRERDSEPPTPMPQSSIPSGGQLLKSLSDLFIENFSSRISALDDEIKKDSKWLRKNDNEISKLHNSRAKYREHTRHNFKDNTASNVTPRMPSKTETLASDIFSVRPVAQKELKPLEKTKGFAKTSNHIHGDYPHDFPFSYNGSNNNIMKAYVPRNNYRSDMDNGTSGNKFAVDSSKQEMLDTLTGTKINTQNNKKPSKGFSTPSTITLCDNTSTSHSHGQTSDQSAEKFKQVSVQTEKKQAKREPIQNVPVLLPEISGKRMEVATVSHRLL</sequence>
<dbReference type="AlphaFoldDB" id="A0A9D4IDV6"/>